<dbReference type="Proteomes" id="UP000887565">
    <property type="component" value="Unplaced"/>
</dbReference>
<sequence>MSPLNNIVLIILFATIVSAQYTGYGKRRARTTTTTAKPSNECFLSGGRCIAEETFLTNTRGKNPLEIVDIGKLYHVYYQTALAKAKGDLFALYSKIKPEVDRLLGQTPHNIDTALEALRFLKPDANYCNIADIAQEHVLKGVQRGE</sequence>
<dbReference type="AlphaFoldDB" id="A0A915JPR6"/>
<feature type="signal peptide" evidence="1">
    <location>
        <begin position="1"/>
        <end position="19"/>
    </location>
</feature>
<feature type="chain" id="PRO_5037203256" evidence="1">
    <location>
        <begin position="20"/>
        <end position="146"/>
    </location>
</feature>
<name>A0A915JPR6_ROMCU</name>
<reference evidence="3" key="1">
    <citation type="submission" date="2022-11" db="UniProtKB">
        <authorList>
            <consortium name="WormBaseParasite"/>
        </authorList>
    </citation>
    <scope>IDENTIFICATION</scope>
</reference>
<keyword evidence="2" id="KW-1185">Reference proteome</keyword>
<keyword evidence="1" id="KW-0732">Signal</keyword>
<evidence type="ECO:0000256" key="1">
    <source>
        <dbReference type="SAM" id="SignalP"/>
    </source>
</evidence>
<evidence type="ECO:0000313" key="3">
    <source>
        <dbReference type="WBParaSite" id="nRc.2.0.1.t28205-RA"/>
    </source>
</evidence>
<accession>A0A915JPR6</accession>
<protein>
    <submittedName>
        <fullName evidence="3">Uncharacterized protein</fullName>
    </submittedName>
</protein>
<organism evidence="2 3">
    <name type="scientific">Romanomermis culicivorax</name>
    <name type="common">Nematode worm</name>
    <dbReference type="NCBI Taxonomy" id="13658"/>
    <lineage>
        <taxon>Eukaryota</taxon>
        <taxon>Metazoa</taxon>
        <taxon>Ecdysozoa</taxon>
        <taxon>Nematoda</taxon>
        <taxon>Enoplea</taxon>
        <taxon>Dorylaimia</taxon>
        <taxon>Mermithida</taxon>
        <taxon>Mermithoidea</taxon>
        <taxon>Mermithidae</taxon>
        <taxon>Romanomermis</taxon>
    </lineage>
</organism>
<evidence type="ECO:0000313" key="2">
    <source>
        <dbReference type="Proteomes" id="UP000887565"/>
    </source>
</evidence>
<proteinExistence type="predicted"/>
<dbReference type="WBParaSite" id="nRc.2.0.1.t28205-RA">
    <property type="protein sequence ID" value="nRc.2.0.1.t28205-RA"/>
    <property type="gene ID" value="nRc.2.0.1.g28205"/>
</dbReference>